<comment type="similarity">
    <text evidence="1 10">Belongs to the Nth/MutY family.</text>
</comment>
<dbReference type="Pfam" id="PF10576">
    <property type="entry name" value="EndIII_4Fe-2S"/>
    <property type="match status" value="1"/>
</dbReference>
<reference evidence="12" key="1">
    <citation type="submission" date="2020-10" db="EMBL/GenBank/DDBJ databases">
        <authorList>
            <person name="Gilroy R."/>
        </authorList>
    </citation>
    <scope>NUCLEOTIDE SEQUENCE</scope>
    <source>
        <strain evidence="12">ChiHjej9B8-7071</strain>
    </source>
</reference>
<evidence type="ECO:0000313" key="12">
    <source>
        <dbReference type="EMBL" id="HIR10156.1"/>
    </source>
</evidence>
<feature type="domain" description="HhH-GPD" evidence="11">
    <location>
        <begin position="39"/>
        <end position="187"/>
    </location>
</feature>
<dbReference type="InterPro" id="IPR003651">
    <property type="entry name" value="Endonuclease3_FeS-loop_motif"/>
</dbReference>
<keyword evidence="6 10" id="KW-0408">Iron</keyword>
<dbReference type="Gene3D" id="1.10.1670.10">
    <property type="entry name" value="Helix-hairpin-Helix base-excision DNA repair enzymes (C-terminal)"/>
    <property type="match status" value="1"/>
</dbReference>
<dbReference type="FunFam" id="1.10.340.30:FF:000001">
    <property type="entry name" value="Endonuclease III"/>
    <property type="match status" value="1"/>
</dbReference>
<evidence type="ECO:0000256" key="7">
    <source>
        <dbReference type="ARBA" id="ARBA00023014"/>
    </source>
</evidence>
<dbReference type="InterPro" id="IPR011257">
    <property type="entry name" value="DNA_glycosylase"/>
</dbReference>
<organism evidence="12 13">
    <name type="scientific">Candidatus Avoscillospira stercoripullorum</name>
    <dbReference type="NCBI Taxonomy" id="2840709"/>
    <lineage>
        <taxon>Bacteria</taxon>
        <taxon>Bacillati</taxon>
        <taxon>Bacillota</taxon>
        <taxon>Clostridia</taxon>
        <taxon>Eubacteriales</taxon>
        <taxon>Oscillospiraceae</taxon>
        <taxon>Oscillospiraceae incertae sedis</taxon>
        <taxon>Candidatus Avoscillospira</taxon>
    </lineage>
</organism>
<feature type="binding site" evidence="10">
    <location>
        <position position="189"/>
    </location>
    <ligand>
        <name>[4Fe-4S] cluster</name>
        <dbReference type="ChEBI" id="CHEBI:49883"/>
    </ligand>
</feature>
<evidence type="ECO:0000256" key="1">
    <source>
        <dbReference type="ARBA" id="ARBA00008343"/>
    </source>
</evidence>
<evidence type="ECO:0000256" key="10">
    <source>
        <dbReference type="HAMAP-Rule" id="MF_00942"/>
    </source>
</evidence>
<reference evidence="12" key="2">
    <citation type="journal article" date="2021" name="PeerJ">
        <title>Extensive microbial diversity within the chicken gut microbiome revealed by metagenomics and culture.</title>
        <authorList>
            <person name="Gilroy R."/>
            <person name="Ravi A."/>
            <person name="Getino M."/>
            <person name="Pursley I."/>
            <person name="Horton D.L."/>
            <person name="Alikhan N.F."/>
            <person name="Baker D."/>
            <person name="Gharbi K."/>
            <person name="Hall N."/>
            <person name="Watson M."/>
            <person name="Adriaenssens E.M."/>
            <person name="Foster-Nyarko E."/>
            <person name="Jarju S."/>
            <person name="Secka A."/>
            <person name="Antonio M."/>
            <person name="Oren A."/>
            <person name="Chaudhuri R.R."/>
            <person name="La Ragione R."/>
            <person name="Hildebrand F."/>
            <person name="Pallen M.J."/>
        </authorList>
    </citation>
    <scope>NUCLEOTIDE SEQUENCE</scope>
    <source>
        <strain evidence="12">ChiHjej9B8-7071</strain>
    </source>
</reference>
<dbReference type="SUPFAM" id="SSF48150">
    <property type="entry name" value="DNA-glycosylase"/>
    <property type="match status" value="1"/>
</dbReference>
<dbReference type="HAMAP" id="MF_00942">
    <property type="entry name" value="Nth"/>
    <property type="match status" value="1"/>
</dbReference>
<keyword evidence="2 10" id="KW-0004">4Fe-4S</keyword>
<evidence type="ECO:0000256" key="5">
    <source>
        <dbReference type="ARBA" id="ARBA00022801"/>
    </source>
</evidence>
<keyword evidence="5 10" id="KW-0378">Hydrolase</keyword>
<protein>
    <recommendedName>
        <fullName evidence="10">Endonuclease III</fullName>
        <ecNumber evidence="10">4.2.99.18</ecNumber>
    </recommendedName>
    <alternativeName>
        <fullName evidence="10">DNA-(apurinic or apyrimidinic site) lyase</fullName>
    </alternativeName>
</protein>
<dbReference type="InterPro" id="IPR023170">
    <property type="entry name" value="HhH_base_excis_C"/>
</dbReference>
<evidence type="ECO:0000256" key="6">
    <source>
        <dbReference type="ARBA" id="ARBA00023004"/>
    </source>
</evidence>
<evidence type="ECO:0000313" key="13">
    <source>
        <dbReference type="Proteomes" id="UP000824258"/>
    </source>
</evidence>
<dbReference type="PANTHER" id="PTHR10359">
    <property type="entry name" value="A/G-SPECIFIC ADENINE GLYCOSYLASE/ENDONUCLEASE III"/>
    <property type="match status" value="1"/>
</dbReference>
<feature type="binding site" evidence="10">
    <location>
        <position position="196"/>
    </location>
    <ligand>
        <name>[4Fe-4S] cluster</name>
        <dbReference type="ChEBI" id="CHEBI:49883"/>
    </ligand>
</feature>
<evidence type="ECO:0000256" key="4">
    <source>
        <dbReference type="ARBA" id="ARBA00022763"/>
    </source>
</evidence>
<dbReference type="GO" id="GO:0019104">
    <property type="term" value="F:DNA N-glycosylase activity"/>
    <property type="evidence" value="ECO:0007669"/>
    <property type="project" value="UniProtKB-UniRule"/>
</dbReference>
<dbReference type="EMBL" id="DVGD01000232">
    <property type="protein sequence ID" value="HIR10156.1"/>
    <property type="molecule type" value="Genomic_DNA"/>
</dbReference>
<dbReference type="AlphaFoldDB" id="A0A9D1A8C2"/>
<dbReference type="NCBIfam" id="TIGR01083">
    <property type="entry name" value="nth"/>
    <property type="match status" value="1"/>
</dbReference>
<keyword evidence="10" id="KW-0238">DNA-binding</keyword>
<dbReference type="PANTHER" id="PTHR10359:SF18">
    <property type="entry name" value="ENDONUCLEASE III"/>
    <property type="match status" value="1"/>
</dbReference>
<comment type="cofactor">
    <cofactor evidence="10">
        <name>[4Fe-4S] cluster</name>
        <dbReference type="ChEBI" id="CHEBI:49883"/>
    </cofactor>
    <text evidence="10">Binds 1 [4Fe-4S] cluster.</text>
</comment>
<name>A0A9D1A8C2_9FIRM</name>
<comment type="function">
    <text evidence="10">DNA repair enzyme that has both DNA N-glycosylase activity and AP-lyase activity. The DNA N-glycosylase activity releases various damaged pyrimidines from DNA by cleaving the N-glycosidic bond, leaving an AP (apurinic/apyrimidinic) site. The AP-lyase activity cleaves the phosphodiester bond 3' to the AP site by a beta-elimination, leaving a 3'-terminal unsaturated sugar and a product with a terminal 5'-phosphate.</text>
</comment>
<dbReference type="GO" id="GO:0046872">
    <property type="term" value="F:metal ion binding"/>
    <property type="evidence" value="ECO:0007669"/>
    <property type="project" value="UniProtKB-KW"/>
</dbReference>
<sequence length="211" mass="23360">MDKKERALAVIEALKEAYPDALCALHYKKDYELMIAVRLSAQCTDERVNLITPALFARFPTLEAFAQADIAEVETMVHSCGFYRHKARDIVLACQMLLERFGGKVPGTMEELLTLPGVGRKTANLLLGDLYQVPGSVVCDTHCIRISNKLGLAHGKEPEKVEKQLREILPPEESSDFCHRIVLHGRAVCTARNPQCGRCTLAPYCASFTGA</sequence>
<keyword evidence="9 10" id="KW-0326">Glycosidase</keyword>
<evidence type="ECO:0000256" key="9">
    <source>
        <dbReference type="ARBA" id="ARBA00023295"/>
    </source>
</evidence>
<dbReference type="InterPro" id="IPR003265">
    <property type="entry name" value="HhH-GPD_domain"/>
</dbReference>
<dbReference type="GO" id="GO:0051539">
    <property type="term" value="F:4 iron, 4 sulfur cluster binding"/>
    <property type="evidence" value="ECO:0007669"/>
    <property type="project" value="UniProtKB-UniRule"/>
</dbReference>
<dbReference type="InterPro" id="IPR000445">
    <property type="entry name" value="HhH_motif"/>
</dbReference>
<evidence type="ECO:0000259" key="11">
    <source>
        <dbReference type="SMART" id="SM00478"/>
    </source>
</evidence>
<keyword evidence="4 10" id="KW-0227">DNA damage</keyword>
<keyword evidence="8 10" id="KW-0234">DNA repair</keyword>
<feature type="binding site" evidence="10">
    <location>
        <position position="199"/>
    </location>
    <ligand>
        <name>[4Fe-4S] cluster</name>
        <dbReference type="ChEBI" id="CHEBI:49883"/>
    </ligand>
</feature>
<dbReference type="InterPro" id="IPR005759">
    <property type="entry name" value="Nth"/>
</dbReference>
<dbReference type="Pfam" id="PF00633">
    <property type="entry name" value="HHH"/>
    <property type="match status" value="1"/>
</dbReference>
<dbReference type="Gene3D" id="1.10.340.30">
    <property type="entry name" value="Hypothetical protein, domain 2"/>
    <property type="match status" value="1"/>
</dbReference>
<gene>
    <name evidence="10 12" type="primary">nth</name>
    <name evidence="12" type="ORF">IAA70_07110</name>
</gene>
<feature type="binding site" evidence="10">
    <location>
        <position position="205"/>
    </location>
    <ligand>
        <name>[4Fe-4S] cluster</name>
        <dbReference type="ChEBI" id="CHEBI:49883"/>
    </ligand>
</feature>
<dbReference type="SMART" id="SM00525">
    <property type="entry name" value="FES"/>
    <property type="match status" value="1"/>
</dbReference>
<dbReference type="GO" id="GO:0003677">
    <property type="term" value="F:DNA binding"/>
    <property type="evidence" value="ECO:0007669"/>
    <property type="project" value="UniProtKB-UniRule"/>
</dbReference>
<keyword evidence="12" id="KW-0540">Nuclease</keyword>
<proteinExistence type="inferred from homology"/>
<dbReference type="GO" id="GO:0140078">
    <property type="term" value="F:class I DNA-(apurinic or apyrimidinic site) endonuclease activity"/>
    <property type="evidence" value="ECO:0007669"/>
    <property type="project" value="UniProtKB-EC"/>
</dbReference>
<dbReference type="Proteomes" id="UP000824258">
    <property type="component" value="Unassembled WGS sequence"/>
</dbReference>
<dbReference type="CDD" id="cd00056">
    <property type="entry name" value="ENDO3c"/>
    <property type="match status" value="1"/>
</dbReference>
<dbReference type="GO" id="GO:0006285">
    <property type="term" value="P:base-excision repair, AP site formation"/>
    <property type="evidence" value="ECO:0007669"/>
    <property type="project" value="TreeGrafter"/>
</dbReference>
<comment type="catalytic activity">
    <reaction evidence="10">
        <text>2'-deoxyribonucleotide-(2'-deoxyribose 5'-phosphate)-2'-deoxyribonucleotide-DNA = a 3'-end 2'-deoxyribonucleotide-(2,3-dehydro-2,3-deoxyribose 5'-phosphate)-DNA + a 5'-end 5'-phospho-2'-deoxyribonucleoside-DNA + H(+)</text>
        <dbReference type="Rhea" id="RHEA:66592"/>
        <dbReference type="Rhea" id="RHEA-COMP:13180"/>
        <dbReference type="Rhea" id="RHEA-COMP:16897"/>
        <dbReference type="Rhea" id="RHEA-COMP:17067"/>
        <dbReference type="ChEBI" id="CHEBI:15378"/>
        <dbReference type="ChEBI" id="CHEBI:136412"/>
        <dbReference type="ChEBI" id="CHEBI:157695"/>
        <dbReference type="ChEBI" id="CHEBI:167181"/>
        <dbReference type="EC" id="4.2.99.18"/>
    </reaction>
</comment>
<evidence type="ECO:0000256" key="8">
    <source>
        <dbReference type="ARBA" id="ARBA00023204"/>
    </source>
</evidence>
<keyword evidence="3 10" id="KW-0479">Metal-binding</keyword>
<dbReference type="Pfam" id="PF00730">
    <property type="entry name" value="HhH-GPD"/>
    <property type="match status" value="1"/>
</dbReference>
<keyword evidence="10" id="KW-0456">Lyase</keyword>
<dbReference type="EC" id="4.2.99.18" evidence="10"/>
<dbReference type="PIRSF" id="PIRSF001435">
    <property type="entry name" value="Nth"/>
    <property type="match status" value="1"/>
</dbReference>
<keyword evidence="7 10" id="KW-0411">Iron-sulfur</keyword>
<dbReference type="SMART" id="SM00478">
    <property type="entry name" value="ENDO3c"/>
    <property type="match status" value="1"/>
</dbReference>
<accession>A0A9D1A8C2</accession>
<comment type="caution">
    <text evidence="12">The sequence shown here is derived from an EMBL/GenBank/DDBJ whole genome shotgun (WGS) entry which is preliminary data.</text>
</comment>
<evidence type="ECO:0000256" key="2">
    <source>
        <dbReference type="ARBA" id="ARBA00022485"/>
    </source>
</evidence>
<evidence type="ECO:0000256" key="3">
    <source>
        <dbReference type="ARBA" id="ARBA00022723"/>
    </source>
</evidence>
<keyword evidence="12" id="KW-0255">Endonuclease</keyword>